<feature type="transmembrane region" description="Helical" evidence="1">
    <location>
        <begin position="87"/>
        <end position="108"/>
    </location>
</feature>
<dbReference type="RefSeq" id="WP_015829872.1">
    <property type="nucleotide sequence ID" value="NC_012969.1"/>
</dbReference>
<organism evidence="2 3">
    <name type="scientific">Methylovorus glucosotrophus (strain SIP3-4)</name>
    <dbReference type="NCBI Taxonomy" id="582744"/>
    <lineage>
        <taxon>Bacteria</taxon>
        <taxon>Pseudomonadati</taxon>
        <taxon>Pseudomonadota</taxon>
        <taxon>Betaproteobacteria</taxon>
        <taxon>Nitrosomonadales</taxon>
        <taxon>Methylophilaceae</taxon>
        <taxon>Methylovorus</taxon>
    </lineage>
</organism>
<feature type="transmembrane region" description="Helical" evidence="1">
    <location>
        <begin position="256"/>
        <end position="275"/>
    </location>
</feature>
<protein>
    <submittedName>
        <fullName evidence="2">Small-conductance mechanosensitive channel</fullName>
    </submittedName>
</protein>
<feature type="transmembrane region" description="Helical" evidence="1">
    <location>
        <begin position="51"/>
        <end position="75"/>
    </location>
</feature>
<evidence type="ECO:0000313" key="2">
    <source>
        <dbReference type="EMBL" id="ACT50360.1"/>
    </source>
</evidence>
<feature type="transmembrane region" description="Helical" evidence="1">
    <location>
        <begin position="231"/>
        <end position="250"/>
    </location>
</feature>
<keyword evidence="3" id="KW-1185">Reference proteome</keyword>
<name>C6XCT5_METGS</name>
<dbReference type="EMBL" id="CP001674">
    <property type="protein sequence ID" value="ACT50360.1"/>
    <property type="molecule type" value="Genomic_DNA"/>
</dbReference>
<dbReference type="OrthoDB" id="9769532at2"/>
<feature type="transmembrane region" description="Helical" evidence="1">
    <location>
        <begin position="346"/>
        <end position="367"/>
    </location>
</feature>
<reference evidence="3" key="1">
    <citation type="submission" date="2009-07" db="EMBL/GenBank/DDBJ databases">
        <title>Complete sequence of chromosome of Methylovorus sp. SIP3-4.</title>
        <authorList>
            <person name="Lucas S."/>
            <person name="Copeland A."/>
            <person name="Lapidus A."/>
            <person name="Glavina del Rio T."/>
            <person name="Tice H."/>
            <person name="Bruce D."/>
            <person name="Goodwin L."/>
            <person name="Pitluck S."/>
            <person name="Clum A."/>
            <person name="Larimer F."/>
            <person name="Land M."/>
            <person name="Hauser L."/>
            <person name="Kyrpides N."/>
            <person name="Mikhailova N."/>
            <person name="Kayluzhnaya M."/>
            <person name="Chistoserdova L."/>
        </authorList>
    </citation>
    <scope>NUCLEOTIDE SEQUENCE [LARGE SCALE GENOMIC DNA]</scope>
    <source>
        <strain evidence="3">SIP3-4</strain>
    </source>
</reference>
<accession>C6XCT5</accession>
<feature type="transmembrane region" description="Helical" evidence="1">
    <location>
        <begin position="188"/>
        <end position="210"/>
    </location>
</feature>
<feature type="transmembrane region" description="Helical" evidence="1">
    <location>
        <begin position="148"/>
        <end position="168"/>
    </location>
</feature>
<keyword evidence="1" id="KW-1133">Transmembrane helix</keyword>
<keyword evidence="1" id="KW-0472">Membrane</keyword>
<evidence type="ECO:0000313" key="3">
    <source>
        <dbReference type="Proteomes" id="UP000002743"/>
    </source>
</evidence>
<dbReference type="AlphaFoldDB" id="C6XCT5"/>
<evidence type="ECO:0000256" key="1">
    <source>
        <dbReference type="SAM" id="Phobius"/>
    </source>
</evidence>
<keyword evidence="1" id="KW-0812">Transmembrane</keyword>
<feature type="transmembrane region" description="Helical" evidence="1">
    <location>
        <begin position="114"/>
        <end position="136"/>
    </location>
</feature>
<dbReference type="eggNOG" id="ENOG502Z88D">
    <property type="taxonomic scope" value="Bacteria"/>
</dbReference>
<reference evidence="2 3" key="2">
    <citation type="journal article" date="2011" name="J. Bacteriol.">
        <title>Genomes of three methylotrophs from a single niche uncover genetic and metabolic divergence of Methylophilaceae.</title>
        <authorList>
            <person name="Lapidus A."/>
            <person name="Clum A."/>
            <person name="Labutti K."/>
            <person name="Kaluzhnaya M.G."/>
            <person name="Lim S."/>
            <person name="Beck D.A."/>
            <person name="Glavina Del Rio T."/>
            <person name="Nolan M."/>
            <person name="Mavromatis K."/>
            <person name="Huntemann M."/>
            <person name="Lucas S."/>
            <person name="Lidstrom M.E."/>
            <person name="Ivanova N."/>
            <person name="Chistoserdova L."/>
        </authorList>
    </citation>
    <scope>NUCLEOTIDE SEQUENCE [LARGE SCALE GENOMIC DNA]</scope>
    <source>
        <strain evidence="2 3">SIP3-4</strain>
    </source>
</reference>
<dbReference type="Proteomes" id="UP000002743">
    <property type="component" value="Chromosome"/>
</dbReference>
<dbReference type="HOGENOM" id="CLU_721425_0_0_4"/>
<dbReference type="KEGG" id="mei:Msip34_1113"/>
<proteinExistence type="predicted"/>
<feature type="transmembrane region" description="Helical" evidence="1">
    <location>
        <begin position="287"/>
        <end position="304"/>
    </location>
</feature>
<dbReference type="STRING" id="582744.Msip34_1113"/>
<sequence precursor="true">MSKKWSFIWPILLCLALPLVAAWFAYPDHLPPGFGVFPPQYVQPDPGFNLLVFLLVLAVELAFLAFLLFPQWFGFKPVAPPPPVPKAALPVWFWIGLVFTVVFLGLMWGRVIPWAYYAFSPLWWGFILALDGLVYSRNNGVSLLSSKPKTLAISALVSVFGWLFFEYYDYFVLANWYYPNGTMPELSHAMIVALFLIAYTTVWPAIFEWYTLLKTCPKLANRYSNGPKLPLPGNLMMLAGYISIFAMVFLPYPLFWVVWIGPLVILSGQLIRKQVSSPFTALAQGNWNPLLLVALASLFNGFFWEIWNYGSSHPMPELQTNPNYWIYEIPYVNVIHIFAEMPLLGYFGYLPFGVLVWVVFIWAGQLFGFDPDIELTPNTKN</sequence>
<gene>
    <name evidence="2" type="ordered locus">Msip34_1113</name>
</gene>